<evidence type="ECO:0000259" key="2">
    <source>
        <dbReference type="Pfam" id="PF05170"/>
    </source>
</evidence>
<name>A0ABS1BP07_9NEIS</name>
<feature type="compositionally biased region" description="Low complexity" evidence="1">
    <location>
        <begin position="808"/>
        <end position="819"/>
    </location>
</feature>
<organism evidence="3 4">
    <name type="scientific">Kingella bonacorsii</name>
    <dbReference type="NCBI Taxonomy" id="2796361"/>
    <lineage>
        <taxon>Bacteria</taxon>
        <taxon>Pseudomonadati</taxon>
        <taxon>Pseudomonadota</taxon>
        <taxon>Betaproteobacteria</taxon>
        <taxon>Neisseriales</taxon>
        <taxon>Neisseriaceae</taxon>
        <taxon>Kingella</taxon>
    </lineage>
</organism>
<feature type="region of interest" description="Disordered" evidence="1">
    <location>
        <begin position="706"/>
        <end position="827"/>
    </location>
</feature>
<evidence type="ECO:0000313" key="4">
    <source>
        <dbReference type="Proteomes" id="UP000614058"/>
    </source>
</evidence>
<feature type="compositionally biased region" description="Basic and acidic residues" evidence="1">
    <location>
        <begin position="788"/>
        <end position="803"/>
    </location>
</feature>
<dbReference type="InterPro" id="IPR052894">
    <property type="entry name" value="AsmA-related"/>
</dbReference>
<keyword evidence="4" id="KW-1185">Reference proteome</keyword>
<dbReference type="EMBL" id="JAEHNZ010000001">
    <property type="protein sequence ID" value="MBK0395045.1"/>
    <property type="molecule type" value="Genomic_DNA"/>
</dbReference>
<reference evidence="3 4" key="1">
    <citation type="journal article" date="2021" name="Pathogens">
        <title>Isolation and Characterization of Kingella bonacorsii sp. nov., A Novel Kingella Species Detected in a Stable Periodontitis Subject.</title>
        <authorList>
            <person name="Antezack A."/>
            <person name="Boxberger M."/>
            <person name="Rolland C."/>
            <person name="Monnet-Corti V."/>
            <person name="La Scola B."/>
        </authorList>
    </citation>
    <scope>NUCLEOTIDE SEQUENCE [LARGE SCALE GENOMIC DNA]</scope>
    <source>
        <strain evidence="3 4">Marseille-Q4569</strain>
    </source>
</reference>
<evidence type="ECO:0000313" key="3">
    <source>
        <dbReference type="EMBL" id="MBK0395045.1"/>
    </source>
</evidence>
<feature type="compositionally biased region" description="Basic and acidic residues" evidence="1">
    <location>
        <begin position="741"/>
        <end position="754"/>
    </location>
</feature>
<dbReference type="RefSeq" id="WP_200520885.1">
    <property type="nucleotide sequence ID" value="NZ_JAEHNZ010000001.1"/>
</dbReference>
<dbReference type="PANTHER" id="PTHR30441">
    <property type="entry name" value="DUF748 DOMAIN-CONTAINING PROTEIN"/>
    <property type="match status" value="1"/>
</dbReference>
<feature type="domain" description="AsmA" evidence="2">
    <location>
        <begin position="36"/>
        <end position="615"/>
    </location>
</feature>
<gene>
    <name evidence="3" type="ORF">JDW22_00230</name>
</gene>
<protein>
    <submittedName>
        <fullName evidence="3">AsmA family protein</fullName>
    </submittedName>
</protein>
<evidence type="ECO:0000256" key="1">
    <source>
        <dbReference type="SAM" id="MobiDB-lite"/>
    </source>
</evidence>
<dbReference type="InterPro" id="IPR007844">
    <property type="entry name" value="AsmA"/>
</dbReference>
<sequence>MSSLPKFHLSPAHWRISRMALVACLIVAGVYLGGSAALYRVSEHEALQQRAREALAGTRRTVQFDAHIERSLFPRPTIILHNVVLSEADGKAPALRAQEVKIGIGWSSLISEPTIEKLVLNDVNALLVRNNQGRWNIADLWQTRNQRPAVFNRVQINRGSLIVRDAEQGEFAFSQINLALSRQNASTIGYQLEAHAHSPYWENLQLTATGDTISSPNSQQFPKLAVKFNGKENGYTFSGSLKTNAAWQEQDFIAENSKLEIASHRHNSTFNISITKLASRFGDTKLTGINAVFTAPSHPNQPTGTLAAAQAQWQDNELHSDEINLDLNTRSRGQDSLDINAKSELVWRSAGGLQLNKLKFISTQTTPQGTPRFASEMEGSLKFAHLANWQIQLQGLFDKQPANIALARNENHISGSLKIAKLNTKNYAALIKSNPTTSDISQIFPAAPLTYQIDADIGTLETPRAQIDNIHAGINASAESIILAPLTADLYSGRTDGSLIIQNRTPIAYQLHQKAEGVQIHPMLQDLFKQSRISGKGTAEFALTAQGSSPDEMLASLNGSVKLDINDGEWSGISFNRIRNLLAGIGNSTPEAEATAMPFSHFVLEANIQNGISSHSAQAAFTWPAATMTSSGKLNLASNEITEDIRFKGNAESQALPIRVSGKMDNPSVSLNFQQITSGSTTAEEKQKAISSALKQQWQWFIAQPDTQPENDNSAPAPAQAAPKPKPVARPAAPAVAPAPEKPESRNEAKHEPRIALPKAKPVKPAVKPVAKPAVKSTAKLAAQPVRQPEKAKPSNKQPEKAKPQAGDKSAAKPNSKPPAKAKDKKK</sequence>
<accession>A0ABS1BP07</accession>
<dbReference type="Pfam" id="PF05170">
    <property type="entry name" value="AsmA"/>
    <property type="match status" value="1"/>
</dbReference>
<feature type="compositionally biased region" description="Low complexity" evidence="1">
    <location>
        <begin position="715"/>
        <end position="739"/>
    </location>
</feature>
<proteinExistence type="predicted"/>
<dbReference type="Proteomes" id="UP000614058">
    <property type="component" value="Unassembled WGS sequence"/>
</dbReference>
<comment type="caution">
    <text evidence="3">The sequence shown here is derived from an EMBL/GenBank/DDBJ whole genome shotgun (WGS) entry which is preliminary data.</text>
</comment>
<feature type="compositionally biased region" description="Low complexity" evidence="1">
    <location>
        <begin position="758"/>
        <end position="776"/>
    </location>
</feature>
<dbReference type="PANTHER" id="PTHR30441:SF4">
    <property type="entry name" value="PROTEIN ASMA"/>
    <property type="match status" value="1"/>
</dbReference>